<dbReference type="InterPro" id="IPR034733">
    <property type="entry name" value="AcCoA_carboxyl_beta"/>
</dbReference>
<name>A0A520LJL4_9GAMM</name>
<dbReference type="Proteomes" id="UP000318148">
    <property type="component" value="Unassembled WGS sequence"/>
</dbReference>
<organism evidence="2 3">
    <name type="scientific">SAR92 clade bacterium</name>
    <dbReference type="NCBI Taxonomy" id="2315479"/>
    <lineage>
        <taxon>Bacteria</taxon>
        <taxon>Pseudomonadati</taxon>
        <taxon>Pseudomonadota</taxon>
        <taxon>Gammaproteobacteria</taxon>
        <taxon>Cellvibrionales</taxon>
        <taxon>Porticoccaceae</taxon>
        <taxon>SAR92 clade</taxon>
    </lineage>
</organism>
<sequence length="392" mass="42780">MVWHEEINEIKKRDTLSKKQGGVESVKKHHEKGRLTIRERIDCLLDSETFDELGVGAGVPVFDDNNELIDFQPANFVLGFGEVAARKVIIGGEDFTLKGGSPNPAGLRKSVYAEQLALQYKIPLVRLHEGGGGAVGGTSQNKNHRPLGEPVFNMSRFYSLAQTLGVVPVVTAALGPVAGLPASRLVASHFSVMTKNAAVLIAGPQVVKRALGKDLSKEQLGGPEVHLKSGVINNLAEDEEDAFNQIRTFLSFMPDNAWQRPKRIVCSDPANRRDEELASLVPKNSRQPFQMRKIIQHVIDLEKGETTFFEIGQKFGPSLITGLGRMHGHSVGIIANDCMYYAGAMTSSAAQKLRKFVDFCNSFHLPVLSFVDEPGFMIGPDSESAGTIRFGT</sequence>
<protein>
    <submittedName>
        <fullName evidence="2">Propionyl-CoA carboxylase</fullName>
    </submittedName>
</protein>
<comment type="caution">
    <text evidence="2">The sequence shown here is derived from an EMBL/GenBank/DDBJ whole genome shotgun (WGS) entry which is preliminary data.</text>
</comment>
<dbReference type="PANTHER" id="PTHR43842:SF2">
    <property type="entry name" value="PROPIONYL-COA CARBOXYLASE BETA CHAIN, MITOCHONDRIAL"/>
    <property type="match status" value="1"/>
</dbReference>
<dbReference type="PROSITE" id="PS50989">
    <property type="entry name" value="COA_CT_CTER"/>
    <property type="match status" value="1"/>
</dbReference>
<dbReference type="InterPro" id="IPR051047">
    <property type="entry name" value="AccD/PCCB"/>
</dbReference>
<dbReference type="InterPro" id="IPR011763">
    <property type="entry name" value="COA_CT_C"/>
</dbReference>
<evidence type="ECO:0000259" key="1">
    <source>
        <dbReference type="PROSITE" id="PS50989"/>
    </source>
</evidence>
<proteinExistence type="predicted"/>
<evidence type="ECO:0000313" key="2">
    <source>
        <dbReference type="EMBL" id="RZO02774.1"/>
    </source>
</evidence>
<gene>
    <name evidence="2" type="ORF">EVB02_04410</name>
</gene>
<evidence type="ECO:0000313" key="3">
    <source>
        <dbReference type="Proteomes" id="UP000318148"/>
    </source>
</evidence>
<dbReference type="InterPro" id="IPR029045">
    <property type="entry name" value="ClpP/crotonase-like_dom_sf"/>
</dbReference>
<dbReference type="GO" id="GO:0004658">
    <property type="term" value="F:propionyl-CoA carboxylase activity"/>
    <property type="evidence" value="ECO:0007669"/>
    <property type="project" value="TreeGrafter"/>
</dbReference>
<accession>A0A520LJL4</accession>
<dbReference type="EMBL" id="SHBO01000073">
    <property type="protein sequence ID" value="RZO02774.1"/>
    <property type="molecule type" value="Genomic_DNA"/>
</dbReference>
<dbReference type="Pfam" id="PF01039">
    <property type="entry name" value="Carboxyl_trans"/>
    <property type="match status" value="1"/>
</dbReference>
<dbReference type="SUPFAM" id="SSF52096">
    <property type="entry name" value="ClpP/crotonase"/>
    <property type="match status" value="2"/>
</dbReference>
<reference evidence="2 3" key="1">
    <citation type="submission" date="2019-02" db="EMBL/GenBank/DDBJ databases">
        <title>Prokaryotic population dynamics and viral predation in marine succession experiment using metagenomics: the confinement effect.</title>
        <authorList>
            <person name="Haro-Moreno J.M."/>
            <person name="Rodriguez-Valera F."/>
            <person name="Lopez-Perez M."/>
        </authorList>
    </citation>
    <scope>NUCLEOTIDE SEQUENCE [LARGE SCALE GENOMIC DNA]</scope>
    <source>
        <strain evidence="2">MED-G169</strain>
    </source>
</reference>
<dbReference type="PANTHER" id="PTHR43842">
    <property type="entry name" value="PROPIONYL-COA CARBOXYLASE BETA CHAIN"/>
    <property type="match status" value="1"/>
</dbReference>
<dbReference type="Gene3D" id="3.90.226.10">
    <property type="entry name" value="2-enoyl-CoA Hydratase, Chain A, domain 1"/>
    <property type="match status" value="2"/>
</dbReference>
<dbReference type="AlphaFoldDB" id="A0A520LJL4"/>
<feature type="non-terminal residue" evidence="2">
    <location>
        <position position="392"/>
    </location>
</feature>
<feature type="domain" description="CoA carboxyltransferase C-terminal" evidence="1">
    <location>
        <begin position="272"/>
        <end position="392"/>
    </location>
</feature>